<gene>
    <name evidence="2" type="ORF">GCM10009533_57110</name>
</gene>
<dbReference type="Proteomes" id="UP001500729">
    <property type="component" value="Unassembled WGS sequence"/>
</dbReference>
<accession>A0ABN1DTE0</accession>
<evidence type="ECO:0000313" key="3">
    <source>
        <dbReference type="Proteomes" id="UP001500729"/>
    </source>
</evidence>
<evidence type="ECO:0000256" key="1">
    <source>
        <dbReference type="SAM" id="SignalP"/>
    </source>
</evidence>
<organism evidence="2 3">
    <name type="scientific">Saccharopolyspora erythraea</name>
    <name type="common">Streptomyces erythraeus</name>
    <dbReference type="NCBI Taxonomy" id="1836"/>
    <lineage>
        <taxon>Bacteria</taxon>
        <taxon>Bacillati</taxon>
        <taxon>Actinomycetota</taxon>
        <taxon>Actinomycetes</taxon>
        <taxon>Pseudonocardiales</taxon>
        <taxon>Pseudonocardiaceae</taxon>
        <taxon>Saccharopolyspora</taxon>
    </lineage>
</organism>
<protein>
    <submittedName>
        <fullName evidence="2">Extracellular solute-binding protein</fullName>
    </submittedName>
</protein>
<dbReference type="InterPro" id="IPR006059">
    <property type="entry name" value="SBP"/>
</dbReference>
<dbReference type="PANTHER" id="PTHR43649:SF32">
    <property type="entry name" value="SUGAR BINDING SECRETED PROTEIN"/>
    <property type="match status" value="1"/>
</dbReference>
<proteinExistence type="predicted"/>
<dbReference type="EMBL" id="BAAAGS010000053">
    <property type="protein sequence ID" value="GAA0551304.1"/>
    <property type="molecule type" value="Genomic_DNA"/>
</dbReference>
<feature type="signal peptide" evidence="1">
    <location>
        <begin position="1"/>
        <end position="21"/>
    </location>
</feature>
<keyword evidence="1" id="KW-0732">Signal</keyword>
<dbReference type="RefSeq" id="WP_031334280.1">
    <property type="nucleotide sequence ID" value="NZ_BAAAGS010000053.1"/>
</dbReference>
<dbReference type="Pfam" id="PF01547">
    <property type="entry name" value="SBP_bac_1"/>
    <property type="match status" value="1"/>
</dbReference>
<dbReference type="Gene3D" id="3.40.190.10">
    <property type="entry name" value="Periplasmic binding protein-like II"/>
    <property type="match status" value="1"/>
</dbReference>
<name>A0ABN1DTE0_SACER</name>
<sequence length="424" mass="45830">MTSRRLSWTAIVAAVLSVVLAGCSATSGAGDGKTRIKIATFGEFGYEPLFAEYEAQHPGIDLVPEVSDFESHHKGLATQLAGGSGAADIVAIEEQYMPQFIQSRDKFVNLADLGAKDMQGQWVPWKWERGVSKDGGFVLGLGTDMGGLALCYRRDLFEKAGLPTQREEVAKLWPTWEDFTRVGDRFSAAVPDVKFADSAGSIYTAILNQAEENFFSKADESFIADRNPNLRRAFDIAGTMGAKGQTANVTTYTQAWNVAVKQGSFAVMNCPAWMLDQIRSAGGDENKGKWDVTTVPGNSGNQGGSYLTLPKQGAHHKEAYEVAKWLTAPEQQKRIFLQSGILPSAPAAYQAPEVISKTDQYFNDAPVGQIYAASADSLRPNYRGAKDSVVRPLFGQALGRVEDGKQGVEAAWAEAVQQARGAIG</sequence>
<dbReference type="PANTHER" id="PTHR43649">
    <property type="entry name" value="ARABINOSE-BINDING PROTEIN-RELATED"/>
    <property type="match status" value="1"/>
</dbReference>
<keyword evidence="3" id="KW-1185">Reference proteome</keyword>
<dbReference type="InterPro" id="IPR050490">
    <property type="entry name" value="Bact_solute-bd_prot1"/>
</dbReference>
<dbReference type="SUPFAM" id="SSF53850">
    <property type="entry name" value="Periplasmic binding protein-like II"/>
    <property type="match status" value="1"/>
</dbReference>
<evidence type="ECO:0000313" key="2">
    <source>
        <dbReference type="EMBL" id="GAA0551304.1"/>
    </source>
</evidence>
<feature type="chain" id="PRO_5047003031" evidence="1">
    <location>
        <begin position="22"/>
        <end position="424"/>
    </location>
</feature>
<reference evidence="2 3" key="1">
    <citation type="journal article" date="2019" name="Int. J. Syst. Evol. Microbiol.">
        <title>The Global Catalogue of Microorganisms (GCM) 10K type strain sequencing project: providing services to taxonomists for standard genome sequencing and annotation.</title>
        <authorList>
            <consortium name="The Broad Institute Genomics Platform"/>
            <consortium name="The Broad Institute Genome Sequencing Center for Infectious Disease"/>
            <person name="Wu L."/>
            <person name="Ma J."/>
        </authorList>
    </citation>
    <scope>NUCLEOTIDE SEQUENCE [LARGE SCALE GENOMIC DNA]</scope>
    <source>
        <strain evidence="2 3">JCM 10303</strain>
    </source>
</reference>
<comment type="caution">
    <text evidence="2">The sequence shown here is derived from an EMBL/GenBank/DDBJ whole genome shotgun (WGS) entry which is preliminary data.</text>
</comment>
<dbReference type="PROSITE" id="PS51257">
    <property type="entry name" value="PROKAR_LIPOPROTEIN"/>
    <property type="match status" value="1"/>
</dbReference>